<dbReference type="Proteomes" id="UP001174136">
    <property type="component" value="Unassembled WGS sequence"/>
</dbReference>
<comment type="catalytic activity">
    <reaction evidence="8">
        <text>a 1,2-diacyl-sn-glycero-3-phospho-(1D-myo-inositol 4-phosphate) + ATP = a 1,2-diacyl-sn-glycero-3-phospho-(1D-myo-inositol-3,4-bisphosphate) + ADP + H(+)</text>
        <dbReference type="Rhea" id="RHEA:18373"/>
        <dbReference type="ChEBI" id="CHEBI:15378"/>
        <dbReference type="ChEBI" id="CHEBI:30616"/>
        <dbReference type="ChEBI" id="CHEBI:57658"/>
        <dbReference type="ChEBI" id="CHEBI:58178"/>
        <dbReference type="ChEBI" id="CHEBI:456216"/>
        <dbReference type="EC" id="2.7.1.154"/>
    </reaction>
    <physiologicalReaction direction="left-to-right" evidence="8">
        <dbReference type="Rhea" id="RHEA:18374"/>
    </physiologicalReaction>
</comment>
<dbReference type="InterPro" id="IPR029071">
    <property type="entry name" value="Ubiquitin-like_domsf"/>
</dbReference>
<dbReference type="FunFam" id="3.30.1520.10:FF:000006">
    <property type="entry name" value="Phosphatidylinositol 4-phosphate 3-kinase C2 domain-containing subunit alpha"/>
    <property type="match status" value="1"/>
</dbReference>
<dbReference type="PROSITE" id="PS50004">
    <property type="entry name" value="C2"/>
    <property type="match status" value="1"/>
</dbReference>
<dbReference type="InterPro" id="IPR001683">
    <property type="entry name" value="PX_dom"/>
</dbReference>
<dbReference type="Gene3D" id="1.25.40.70">
    <property type="entry name" value="Phosphatidylinositol 3-kinase, accessory domain (PIK)"/>
    <property type="match status" value="1"/>
</dbReference>
<dbReference type="InterPro" id="IPR036871">
    <property type="entry name" value="PX_dom_sf"/>
</dbReference>
<proteinExistence type="inferred from homology"/>
<feature type="domain" description="PIK helical" evidence="13">
    <location>
        <begin position="784"/>
        <end position="960"/>
    </location>
</feature>
<dbReference type="SUPFAM" id="SSF49562">
    <property type="entry name" value="C2 domain (Calcium/lipid-binding domain, CaLB)"/>
    <property type="match status" value="2"/>
</dbReference>
<dbReference type="FunFam" id="3.30.1010.10:FF:000001">
    <property type="entry name" value="Phosphatidylinositol 4-phosphate 3-kinase C2 domain-containing subunit beta"/>
    <property type="match status" value="1"/>
</dbReference>
<keyword evidence="3" id="KW-0547">Nucleotide-binding</keyword>
<evidence type="ECO:0000256" key="3">
    <source>
        <dbReference type="ARBA" id="ARBA00022741"/>
    </source>
</evidence>
<dbReference type="InterPro" id="IPR002420">
    <property type="entry name" value="PI3K-type_C2_dom"/>
</dbReference>
<keyword evidence="6" id="KW-0443">Lipid metabolism</keyword>
<evidence type="ECO:0000313" key="16">
    <source>
        <dbReference type="EMBL" id="KAK0144593.1"/>
    </source>
</evidence>
<dbReference type="SMART" id="SM00142">
    <property type="entry name" value="PI3K_C2"/>
    <property type="match status" value="1"/>
</dbReference>
<keyword evidence="5" id="KW-0067">ATP-binding</keyword>
<dbReference type="InterPro" id="IPR001263">
    <property type="entry name" value="PI3K_accessory_dom"/>
</dbReference>
<dbReference type="Gene3D" id="1.10.1070.11">
    <property type="entry name" value="Phosphatidylinositol 3-/4-kinase, catalytic domain"/>
    <property type="match status" value="1"/>
</dbReference>
<evidence type="ECO:0000259" key="15">
    <source>
        <dbReference type="PROSITE" id="PS51547"/>
    </source>
</evidence>
<dbReference type="GO" id="GO:0005942">
    <property type="term" value="C:phosphatidylinositol 3-kinase complex"/>
    <property type="evidence" value="ECO:0007669"/>
    <property type="project" value="TreeGrafter"/>
</dbReference>
<dbReference type="InterPro" id="IPR000341">
    <property type="entry name" value="PI3K_Ras-bd_dom"/>
</dbReference>
<evidence type="ECO:0000259" key="12">
    <source>
        <dbReference type="PROSITE" id="PS50290"/>
    </source>
</evidence>
<feature type="domain" description="PI3K/PI4K catalytic" evidence="12">
    <location>
        <begin position="1029"/>
        <end position="1307"/>
    </location>
</feature>
<dbReference type="CDD" id="cd04012">
    <property type="entry name" value="C2A_PI3K_class_II"/>
    <property type="match status" value="1"/>
</dbReference>
<keyword evidence="4" id="KW-0418">Kinase</keyword>
<dbReference type="InterPro" id="IPR011009">
    <property type="entry name" value="Kinase-like_dom_sf"/>
</dbReference>
<feature type="domain" description="C2 PI3K-type" evidence="15">
    <location>
        <begin position="606"/>
        <end position="765"/>
    </location>
</feature>
<dbReference type="Pfam" id="PF00613">
    <property type="entry name" value="PI3Ka"/>
    <property type="match status" value="1"/>
</dbReference>
<evidence type="ECO:0000256" key="5">
    <source>
        <dbReference type="ARBA" id="ARBA00022840"/>
    </source>
</evidence>
<dbReference type="Pfam" id="PF00792">
    <property type="entry name" value="PI3K_C2"/>
    <property type="match status" value="1"/>
</dbReference>
<evidence type="ECO:0000256" key="9">
    <source>
        <dbReference type="SAM" id="MobiDB-lite"/>
    </source>
</evidence>
<dbReference type="PROSITE" id="PS51545">
    <property type="entry name" value="PIK_HELICAL"/>
    <property type="match status" value="1"/>
</dbReference>
<dbReference type="InterPro" id="IPR042236">
    <property type="entry name" value="PI3K_accessory_sf"/>
</dbReference>
<dbReference type="SMART" id="SM00145">
    <property type="entry name" value="PI3Ka"/>
    <property type="match status" value="1"/>
</dbReference>
<dbReference type="SMART" id="SM00146">
    <property type="entry name" value="PI3Kc"/>
    <property type="match status" value="1"/>
</dbReference>
<feature type="domain" description="PI3K-RBD" evidence="14">
    <location>
        <begin position="355"/>
        <end position="442"/>
    </location>
</feature>
<name>A0AA47MQ54_MERPO</name>
<dbReference type="FunFam" id="3.10.20.770:FF:000004">
    <property type="entry name" value="Phosphatidylinositol 4-phosphate 3-kinase C2 domain-containing subunit beta isoform A"/>
    <property type="match status" value="1"/>
</dbReference>
<evidence type="ECO:0000313" key="17">
    <source>
        <dbReference type="Proteomes" id="UP001174136"/>
    </source>
</evidence>
<dbReference type="Gene3D" id="3.10.20.770">
    <property type="match status" value="1"/>
</dbReference>
<dbReference type="InterPro" id="IPR000008">
    <property type="entry name" value="C2_dom"/>
</dbReference>
<evidence type="ECO:0000256" key="7">
    <source>
        <dbReference type="ARBA" id="ARBA00023985"/>
    </source>
</evidence>
<evidence type="ECO:0000259" key="10">
    <source>
        <dbReference type="PROSITE" id="PS50004"/>
    </source>
</evidence>
<dbReference type="PANTHER" id="PTHR10048">
    <property type="entry name" value="PHOSPHATIDYLINOSITOL KINASE"/>
    <property type="match status" value="1"/>
</dbReference>
<dbReference type="GO" id="GO:0005886">
    <property type="term" value="C:plasma membrane"/>
    <property type="evidence" value="ECO:0007669"/>
    <property type="project" value="TreeGrafter"/>
</dbReference>
<dbReference type="PANTHER" id="PTHR10048:SF30">
    <property type="entry name" value="PHOSPHATIDYLINOSITOL 4-PHOSPHATE 3-KINASE C2 DOMAIN-CONTAINING SUBUNIT BETA"/>
    <property type="match status" value="1"/>
</dbReference>
<feature type="domain" description="C2" evidence="10">
    <location>
        <begin position="1486"/>
        <end position="1606"/>
    </location>
</feature>
<sequence length="1617" mass="181388">MSAAQTQKESGEAGWGSLEALGLSQKELVLAEALQMEYDALSRLKQDKGGTGGGTQVGQGPSSTQSSSSKPILKLPTPSSMEHPRPTPSGPIPSPTGGDLLRGLSGSDSSLNQPAGSQSPTRPTGTRPTPPQATLFKEPLYILDSKGDEHLESNYGSSYGMGSGPTPKGVPPLPDNTPPAIPPRNPIVPHVSSSDNPFLPPRVPRDVNLFTPDVDQPKVTSEEFNYESLNTALSKLNSERQVSRSRRASGEQPGKPVARSKTLPPQVPPRTYMPAPQSNKNQRRVSADPVSLRSRLNGFSYELFQVSEERDEEVAAYCHMLDILRSAYPCSERSRNTGFVWSPSVAHEELQQGLGVSVKVTVISNHFREPLTFTCDGSSTVDLLIYQTLCYAQDDLDVDVDQYLLKVCGQAEFLNNSQTLAGLQYVQQCLKFEWDVRLLLIKRASITTELARTEEDDKMASTMNHCILLQERPIRQTVTREALTLLLDTYHNEAESFILSEAELPLHVERLVQSVKALCSTLAWVETPDLTSALSQLPACPCRLQPKVQKDISVLAVRANREKVVEKLTVAILDQVELYCSTFNANFHTVPQSSRCTAPIQEAGVVNNVLSFSVYSAHRVPITWAASYEGFFLSCSLTHGGVELCAPQHTSKQSVSKYLFHLVVWDQRVCFPVQINQLPRESQLTVTLYASALPPPGGAEEKGKQRRSIDALGWVTMPLFNFRHVLTCGRKLLGLWPSIPGSGNTHSSAPNFSQPDSVILQVDFPTSAFEVRFSTPGQADFCPQYDFSRLDSASQRQLQDVLHKKSLFWLTVEDKRLLWEKRAFCQAESAALPLVLASAPCWQWSCLPDIYALLRQWACLSHMDALGLLHASFPDQELRRTAVQWMDSISDPELLDFLPQLVQALKYECYLDSSLVRFLLRRAIADVRIAHYLFWLLKDALQDRQFSGRYQHLLAALLCCAGRGLREEFDRQCWLVSVLAKVAQRVRDAMASNRQTVLREGLEEMKQFFSVNSSCRLPLNPAMLVKAINIQSCSFFNSNAVPLKLSFQNVDPHGDNVNVIFKSGDDLRQDMLTLQIIRIMNRIWIQEGLDMRMVIFRCFSTGRGRGMVEMIPQAETLRKIQVEHGVTGSFKDRPLADWLQKHNPTDDQYEKAVENFIYSCAGCCVATYILGICDRHNDNIMLKTSGHMFHIDFGKFLGHAQMFGNIKRDRAPFVFTSDMAYVINGGDKPSSRFHDFVDLCCEAYNLIRKHAHLFLNLLGLMLSCGIPELSDLEDLKYVYDALRPHESDADATMYFTRLIESSLGSVATKLNFFIHNLAQMKFASSEERPVLSFAPRVHTMKSDGLIRNLYVCCHIRTYSPSKGYAFVVKVEREGGQQGAVLVQRSFEEFHELHSKLRLIFPSSKLPSFPSRFVIGRSRGESMADRRKDELNGYVWHLVHAAAEVAQCDLIYTFFHPLPRDERPGTPLNTLQNKPAELSWSPTSGKDLGEVKLSISYKSDKLFIMVMHIRGLQPLQDGTDPDPYVKLYLLPDPQKTSKKKTKAARRTCNPTYNEMLVYERIPRGDLDQRVIHLRVLGDGPFWENTLLGETFIPLKKLLPGQHWVDWHQLGLEGAEAAR</sequence>
<dbReference type="SMART" id="SM00312">
    <property type="entry name" value="PX"/>
    <property type="match status" value="1"/>
</dbReference>
<organism evidence="16 17">
    <name type="scientific">Merluccius polli</name>
    <name type="common">Benguela hake</name>
    <name type="synonym">Merluccius cadenati</name>
    <dbReference type="NCBI Taxonomy" id="89951"/>
    <lineage>
        <taxon>Eukaryota</taxon>
        <taxon>Metazoa</taxon>
        <taxon>Chordata</taxon>
        <taxon>Craniata</taxon>
        <taxon>Vertebrata</taxon>
        <taxon>Euteleostomi</taxon>
        <taxon>Actinopterygii</taxon>
        <taxon>Neopterygii</taxon>
        <taxon>Teleostei</taxon>
        <taxon>Neoteleostei</taxon>
        <taxon>Acanthomorphata</taxon>
        <taxon>Zeiogadaria</taxon>
        <taxon>Gadariae</taxon>
        <taxon>Gadiformes</taxon>
        <taxon>Gadoidei</taxon>
        <taxon>Merlucciidae</taxon>
        <taxon>Merluccius</taxon>
    </lineage>
</organism>
<feature type="compositionally biased region" description="Pro residues" evidence="9">
    <location>
        <begin position="168"/>
        <end position="186"/>
    </location>
</feature>
<feature type="domain" description="PX" evidence="11">
    <location>
        <begin position="1344"/>
        <end position="1461"/>
    </location>
</feature>
<dbReference type="EMBL" id="JAOPHQ010003128">
    <property type="protein sequence ID" value="KAK0144593.1"/>
    <property type="molecule type" value="Genomic_DNA"/>
</dbReference>
<feature type="region of interest" description="Disordered" evidence="9">
    <location>
        <begin position="235"/>
        <end position="289"/>
    </location>
</feature>
<dbReference type="GO" id="GO:0005524">
    <property type="term" value="F:ATP binding"/>
    <property type="evidence" value="ECO:0007669"/>
    <property type="project" value="UniProtKB-KW"/>
</dbReference>
<dbReference type="Gene3D" id="2.60.40.150">
    <property type="entry name" value="C2 domain"/>
    <property type="match status" value="2"/>
</dbReference>
<dbReference type="InterPro" id="IPR036940">
    <property type="entry name" value="PI3/4_kinase_cat_sf"/>
</dbReference>
<accession>A0AA47MQ54</accession>
<evidence type="ECO:0000256" key="4">
    <source>
        <dbReference type="ARBA" id="ARBA00022777"/>
    </source>
</evidence>
<dbReference type="GO" id="GO:0005737">
    <property type="term" value="C:cytoplasm"/>
    <property type="evidence" value="ECO:0007669"/>
    <property type="project" value="TreeGrafter"/>
</dbReference>
<dbReference type="SUPFAM" id="SSF56112">
    <property type="entry name" value="Protein kinase-like (PK-like)"/>
    <property type="match status" value="1"/>
</dbReference>
<reference evidence="16" key="1">
    <citation type="journal article" date="2023" name="Front. Mar. Sci.">
        <title>A new Merluccius polli reference genome to investigate the effects of global change in West African waters.</title>
        <authorList>
            <person name="Mateo J.L."/>
            <person name="Blanco-Fernandez C."/>
            <person name="Garcia-Vazquez E."/>
            <person name="Machado-Schiaffino G."/>
        </authorList>
    </citation>
    <scope>NUCLEOTIDE SEQUENCE</scope>
    <source>
        <strain evidence="16">C29</strain>
        <tissue evidence="16">Fin</tissue>
    </source>
</reference>
<dbReference type="SUPFAM" id="SSF64268">
    <property type="entry name" value="PX domain"/>
    <property type="match status" value="1"/>
</dbReference>
<dbReference type="FunFam" id="2.60.40.150:FF:000065">
    <property type="entry name" value="phosphatidylinositol 4-phosphate 3-kinase C2 domain-containing subunit beta"/>
    <property type="match status" value="1"/>
</dbReference>
<feature type="compositionally biased region" description="Low complexity" evidence="9">
    <location>
        <begin position="95"/>
        <end position="111"/>
    </location>
</feature>
<evidence type="ECO:0000256" key="1">
    <source>
        <dbReference type="ARBA" id="ARBA00006209"/>
    </source>
</evidence>
<dbReference type="GO" id="GO:0043491">
    <property type="term" value="P:phosphatidylinositol 3-kinase/protein kinase B signal transduction"/>
    <property type="evidence" value="ECO:0007669"/>
    <property type="project" value="TreeGrafter"/>
</dbReference>
<feature type="region of interest" description="Disordered" evidence="9">
    <location>
        <begin position="45"/>
        <end position="198"/>
    </location>
</feature>
<dbReference type="SMART" id="SM00239">
    <property type="entry name" value="C2"/>
    <property type="match status" value="2"/>
</dbReference>
<dbReference type="GO" id="GO:0035091">
    <property type="term" value="F:phosphatidylinositol binding"/>
    <property type="evidence" value="ECO:0007669"/>
    <property type="project" value="InterPro"/>
</dbReference>
<dbReference type="PROSITE" id="PS50290">
    <property type="entry name" value="PI3_4_KINASE_3"/>
    <property type="match status" value="1"/>
</dbReference>
<evidence type="ECO:0000256" key="8">
    <source>
        <dbReference type="ARBA" id="ARBA00029297"/>
    </source>
</evidence>
<protein>
    <submittedName>
        <fullName evidence="16">Phosphatidylinositol 4-phosphate 3-kinase C2 domain-containing subunit beta</fullName>
    </submittedName>
</protein>
<dbReference type="InterPro" id="IPR000403">
    <property type="entry name" value="PI3/4_kinase_cat_dom"/>
</dbReference>
<dbReference type="Gene3D" id="3.30.1010.10">
    <property type="entry name" value="Phosphatidylinositol 3-kinase Catalytic Subunit, Chain A, domain 4"/>
    <property type="match status" value="1"/>
</dbReference>
<dbReference type="Pfam" id="PF00454">
    <property type="entry name" value="PI3_PI4_kinase"/>
    <property type="match status" value="1"/>
</dbReference>
<feature type="compositionally biased region" description="Low complexity" evidence="9">
    <location>
        <begin position="58"/>
        <end position="69"/>
    </location>
</feature>
<dbReference type="GO" id="GO:0035005">
    <property type="term" value="F:1-phosphatidylinositol-4-phosphate 3-kinase activity"/>
    <property type="evidence" value="ECO:0007669"/>
    <property type="project" value="UniProtKB-EC"/>
</dbReference>
<dbReference type="FunFam" id="1.25.40.70:FF:000005">
    <property type="entry name" value="Phosphatidylinositol 4-phosphate 3-kinase C2 domain-containing subunit beta"/>
    <property type="match status" value="1"/>
</dbReference>
<comment type="catalytic activity">
    <reaction evidence="7">
        <text>a 1,2-diacyl-sn-glycero-3-phospho-(1D-myo-inositol) + ATP = a 1,2-diacyl-sn-glycero-3-phospho-(1D-myo-inositol-3-phosphate) + ADP + H(+)</text>
        <dbReference type="Rhea" id="RHEA:12709"/>
        <dbReference type="ChEBI" id="CHEBI:15378"/>
        <dbReference type="ChEBI" id="CHEBI:30616"/>
        <dbReference type="ChEBI" id="CHEBI:57880"/>
        <dbReference type="ChEBI" id="CHEBI:58088"/>
        <dbReference type="ChEBI" id="CHEBI:456216"/>
        <dbReference type="EC" id="2.7.1.137"/>
    </reaction>
    <physiologicalReaction direction="left-to-right" evidence="7">
        <dbReference type="Rhea" id="RHEA:12710"/>
    </physiologicalReaction>
</comment>
<dbReference type="CDD" id="cd08381">
    <property type="entry name" value="C2B_PI3K_class_II"/>
    <property type="match status" value="1"/>
</dbReference>
<dbReference type="InterPro" id="IPR018936">
    <property type="entry name" value="PI3/4_kinase_CS"/>
</dbReference>
<evidence type="ECO:0000259" key="13">
    <source>
        <dbReference type="PROSITE" id="PS51545"/>
    </source>
</evidence>
<comment type="caution">
    <text evidence="16">The sequence shown here is derived from an EMBL/GenBank/DDBJ whole genome shotgun (WGS) entry which is preliminary data.</text>
</comment>
<dbReference type="PROSITE" id="PS51547">
    <property type="entry name" value="C2_PI3K"/>
    <property type="match status" value="1"/>
</dbReference>
<evidence type="ECO:0000256" key="2">
    <source>
        <dbReference type="ARBA" id="ARBA00022679"/>
    </source>
</evidence>
<comment type="similarity">
    <text evidence="1">Belongs to the PI3/PI4-kinase family. Type III PI4K subfamily.</text>
</comment>
<dbReference type="InterPro" id="IPR015433">
    <property type="entry name" value="PI3/4_kinase"/>
</dbReference>
<dbReference type="SMART" id="SM00144">
    <property type="entry name" value="PI3K_rbd"/>
    <property type="match status" value="1"/>
</dbReference>
<evidence type="ECO:0000256" key="6">
    <source>
        <dbReference type="ARBA" id="ARBA00023098"/>
    </source>
</evidence>
<dbReference type="PROSITE" id="PS51546">
    <property type="entry name" value="PI3K_RBD"/>
    <property type="match status" value="1"/>
</dbReference>
<keyword evidence="2" id="KW-0808">Transferase</keyword>
<evidence type="ECO:0000259" key="11">
    <source>
        <dbReference type="PROSITE" id="PS50195"/>
    </source>
</evidence>
<dbReference type="Pfam" id="PF00787">
    <property type="entry name" value="PX"/>
    <property type="match status" value="1"/>
</dbReference>
<dbReference type="GO" id="GO:0016303">
    <property type="term" value="F:1-phosphatidylinositol-3-kinase activity"/>
    <property type="evidence" value="ECO:0007669"/>
    <property type="project" value="UniProtKB-EC"/>
</dbReference>
<dbReference type="InterPro" id="IPR016024">
    <property type="entry name" value="ARM-type_fold"/>
</dbReference>
<dbReference type="Gene3D" id="3.30.1520.10">
    <property type="entry name" value="Phox-like domain"/>
    <property type="match status" value="1"/>
</dbReference>
<dbReference type="Pfam" id="PF00794">
    <property type="entry name" value="PI3K_rbd"/>
    <property type="match status" value="1"/>
</dbReference>
<keyword evidence="17" id="KW-1185">Reference proteome</keyword>
<dbReference type="FunFam" id="1.10.1070.11:FF:000003">
    <property type="entry name" value="Phosphatidylinositol 4-phosphate 3-kinase C2 domain-containing subunit beta"/>
    <property type="match status" value="1"/>
</dbReference>
<dbReference type="PROSITE" id="PS00916">
    <property type="entry name" value="PI3_4_KINASE_2"/>
    <property type="match status" value="1"/>
</dbReference>
<evidence type="ECO:0000259" key="14">
    <source>
        <dbReference type="PROSITE" id="PS51546"/>
    </source>
</evidence>
<dbReference type="SUPFAM" id="SSF54236">
    <property type="entry name" value="Ubiquitin-like"/>
    <property type="match status" value="1"/>
</dbReference>
<dbReference type="InterPro" id="IPR035892">
    <property type="entry name" value="C2_domain_sf"/>
</dbReference>
<dbReference type="SUPFAM" id="SSF48371">
    <property type="entry name" value="ARM repeat"/>
    <property type="match status" value="1"/>
</dbReference>
<dbReference type="Pfam" id="PF00168">
    <property type="entry name" value="C2"/>
    <property type="match status" value="1"/>
</dbReference>
<dbReference type="GO" id="GO:0016477">
    <property type="term" value="P:cell migration"/>
    <property type="evidence" value="ECO:0007669"/>
    <property type="project" value="TreeGrafter"/>
</dbReference>
<dbReference type="PROSITE" id="PS50195">
    <property type="entry name" value="PX"/>
    <property type="match status" value="1"/>
</dbReference>
<dbReference type="PROSITE" id="PS00915">
    <property type="entry name" value="PI3_4_KINASE_1"/>
    <property type="match status" value="1"/>
</dbReference>
<dbReference type="GO" id="GO:0048015">
    <property type="term" value="P:phosphatidylinositol-mediated signaling"/>
    <property type="evidence" value="ECO:0007669"/>
    <property type="project" value="TreeGrafter"/>
</dbReference>
<dbReference type="FunFam" id="3.10.20.90:FF:000105">
    <property type="entry name" value="phosphatidylinositol 4-phosphate 3-kinase C2 domain-containing subunit beta"/>
    <property type="match status" value="1"/>
</dbReference>
<gene>
    <name evidence="16" type="primary">PIK3C2B</name>
    <name evidence="16" type="ORF">N1851_017046</name>
</gene>